<evidence type="ECO:0000313" key="7">
    <source>
        <dbReference type="Proteomes" id="UP000078309"/>
    </source>
</evidence>
<reference evidence="6 7" key="1">
    <citation type="journal article" date="2017" name="J. Fish Dis.">
        <title>Comparative assessment of Vibrio virulence in marine fish larvae.</title>
        <authorList>
            <person name="Ronneseth A."/>
            <person name="Castillo D."/>
            <person name="D'Alvise P."/>
            <person name="Tonnesen O."/>
            <person name="Haugland G."/>
            <person name="Grotkjaer T."/>
            <person name="Engell-Sorensen K."/>
            <person name="Norremark L."/>
            <person name="Bergh O."/>
            <person name="Wergeland H.I."/>
            <person name="Gram L."/>
        </authorList>
    </citation>
    <scope>NUCLEOTIDE SEQUENCE [LARGE SCALE GENOMIC DNA]</scope>
    <source>
        <strain evidence="6 7">90-11-286</strain>
    </source>
</reference>
<dbReference type="InterPro" id="IPR001509">
    <property type="entry name" value="Epimerase_deHydtase"/>
</dbReference>
<evidence type="ECO:0000256" key="2">
    <source>
        <dbReference type="ARBA" id="ARBA00022793"/>
    </source>
</evidence>
<keyword evidence="3" id="KW-0520">NAD</keyword>
<evidence type="ECO:0000313" key="6">
    <source>
        <dbReference type="EMBL" id="MBT2918492.1"/>
    </source>
</evidence>
<keyword evidence="4" id="KW-0456">Lyase</keyword>
<evidence type="ECO:0000256" key="1">
    <source>
        <dbReference type="ARBA" id="ARBA00001911"/>
    </source>
</evidence>
<dbReference type="EMBL" id="JAHGUI010000022">
    <property type="protein sequence ID" value="MBT2918492.1"/>
    <property type="molecule type" value="Genomic_DNA"/>
</dbReference>
<sequence>MNSNQVSYIDNELKSAFLDTEFVDLLKNKRIYITGASGYIGKWLLFSFSFFNKTKNFNIKVTATSRNILDSDFLEYADSSFEYRNVDVRSAFDIPQDVDYVIHLAGIPDRRIHASDPLGVISTNIDGTRNVLESASRVPSLKKILVFSSGLIHGNQYVDKNGTVHYRPSDTLNFSSSYIDSKRVQENICHVYFRQFQLPVSIVRPYSFIGPLQELDRPWAINDFINGAIRNNEIRILGNSHTEKSYLYSIDMVNGILKFLVSNEFETPLELGSNKPVTLIHSAEIIRSCLTKAINIKCPTNMTELARQDFICNKTNINETVSIEDAISRSLSWYNL</sequence>
<dbReference type="PANTHER" id="PTHR43078:SF6">
    <property type="entry name" value="UDP-GLUCURONIC ACID DECARBOXYLASE 1"/>
    <property type="match status" value="1"/>
</dbReference>
<comment type="caution">
    <text evidence="6">The sequence shown here is derived from an EMBL/GenBank/DDBJ whole genome shotgun (WGS) entry which is preliminary data.</text>
</comment>
<gene>
    <name evidence="6" type="ORF">PL14_07315</name>
</gene>
<dbReference type="PANTHER" id="PTHR43078">
    <property type="entry name" value="UDP-GLUCURONIC ACID DECARBOXYLASE-RELATED"/>
    <property type="match status" value="1"/>
</dbReference>
<proteinExistence type="predicted"/>
<dbReference type="Pfam" id="PF01370">
    <property type="entry name" value="Epimerase"/>
    <property type="match status" value="1"/>
</dbReference>
<dbReference type="SUPFAM" id="SSF51735">
    <property type="entry name" value="NAD(P)-binding Rossmann-fold domains"/>
    <property type="match status" value="1"/>
</dbReference>
<dbReference type="Gene3D" id="3.40.50.720">
    <property type="entry name" value="NAD(P)-binding Rossmann-like Domain"/>
    <property type="match status" value="1"/>
</dbReference>
<dbReference type="GO" id="GO:0016831">
    <property type="term" value="F:carboxy-lyase activity"/>
    <property type="evidence" value="ECO:0007669"/>
    <property type="project" value="UniProtKB-KW"/>
</dbReference>
<evidence type="ECO:0000256" key="4">
    <source>
        <dbReference type="ARBA" id="ARBA00023239"/>
    </source>
</evidence>
<organism evidence="6 7">
    <name type="scientific">Vibrio anguillarum</name>
    <name type="common">Listonella anguillarum</name>
    <dbReference type="NCBI Taxonomy" id="55601"/>
    <lineage>
        <taxon>Bacteria</taxon>
        <taxon>Pseudomonadati</taxon>
        <taxon>Pseudomonadota</taxon>
        <taxon>Gammaproteobacteria</taxon>
        <taxon>Vibrionales</taxon>
        <taxon>Vibrionaceae</taxon>
        <taxon>Vibrio</taxon>
    </lineage>
</organism>
<keyword evidence="2" id="KW-0210">Decarboxylase</keyword>
<dbReference type="Proteomes" id="UP000078309">
    <property type="component" value="Unassembled WGS sequence"/>
</dbReference>
<evidence type="ECO:0000256" key="3">
    <source>
        <dbReference type="ARBA" id="ARBA00023027"/>
    </source>
</evidence>
<accession>A0ABD4QTF2</accession>
<protein>
    <submittedName>
        <fullName evidence="6">NAD-dependent epimerase/dehydratase family protein</fullName>
    </submittedName>
</protein>
<comment type="cofactor">
    <cofactor evidence="1">
        <name>NAD(+)</name>
        <dbReference type="ChEBI" id="CHEBI:57540"/>
    </cofactor>
</comment>
<dbReference type="InterPro" id="IPR036291">
    <property type="entry name" value="NAD(P)-bd_dom_sf"/>
</dbReference>
<dbReference type="InterPro" id="IPR044516">
    <property type="entry name" value="UXS-like"/>
</dbReference>
<dbReference type="RefSeq" id="WP_064626024.1">
    <property type="nucleotide sequence ID" value="NZ_CP022101.1"/>
</dbReference>
<evidence type="ECO:0000259" key="5">
    <source>
        <dbReference type="Pfam" id="PF01370"/>
    </source>
</evidence>
<dbReference type="AlphaFoldDB" id="A0ABD4QTF2"/>
<feature type="domain" description="NAD-dependent epimerase/dehydratase" evidence="5">
    <location>
        <begin position="31"/>
        <end position="262"/>
    </location>
</feature>
<name>A0ABD4QTF2_VIBAN</name>